<dbReference type="GO" id="GO:0016491">
    <property type="term" value="F:oxidoreductase activity"/>
    <property type="evidence" value="ECO:0007669"/>
    <property type="project" value="UniProtKB-KW"/>
</dbReference>
<protein>
    <submittedName>
        <fullName evidence="3">NAD(P)/FAD-dependent oxidoreductase</fullName>
        <ecNumber evidence="3">1.-.-.-</ecNumber>
    </submittedName>
</protein>
<dbReference type="EC" id="1.-.-.-" evidence="3"/>
<dbReference type="RefSeq" id="WP_371394887.1">
    <property type="nucleotide sequence ID" value="NZ_CP163421.1"/>
</dbReference>
<evidence type="ECO:0000313" key="4">
    <source>
        <dbReference type="Proteomes" id="UP001596024"/>
    </source>
</evidence>
<dbReference type="PANTHER" id="PTHR13847:SF289">
    <property type="entry name" value="GLYCINE OXIDASE"/>
    <property type="match status" value="1"/>
</dbReference>
<sequence length="373" mass="38257">MRKDAPRVCIIGAGAAGLALAYALSLRGINTLICDAGKAGHGALAASAGMIAPGAEIWEARDSASPLAGAFAALARHSASHWPEWAHRLSAETGMDVAYRACGSLIPVRQTGMAQWLAGRDIEAVSLDAGAVRARMPGLVLPDGAIFLPGDAQISAPHLISALMAALAGRGVSVRENARVATLQRHGDVWQVRLATGEMIEADFVVLAAGWAAADLHSAAAGIYPVKGQAVMLDAGTQPDWPLLRAGDVYLAPKPGGRLLVGASVEPGRSDAATEPGMATALIERAARYLPHIASMPRLAHWAGIRPALPGLMPRAGLAEPGLVVALGAYRHGVMLAPAIAEGLAGLIDESRADMLLAPFAPDTVNEGLSSAG</sequence>
<keyword evidence="4" id="KW-1185">Reference proteome</keyword>
<keyword evidence="1 3" id="KW-0560">Oxidoreductase</keyword>
<dbReference type="Gene3D" id="3.50.50.60">
    <property type="entry name" value="FAD/NAD(P)-binding domain"/>
    <property type="match status" value="1"/>
</dbReference>
<reference evidence="4" key="1">
    <citation type="journal article" date="2019" name="Int. J. Syst. Evol. Microbiol.">
        <title>The Global Catalogue of Microorganisms (GCM) 10K type strain sequencing project: providing services to taxonomists for standard genome sequencing and annotation.</title>
        <authorList>
            <consortium name="The Broad Institute Genomics Platform"/>
            <consortium name="The Broad Institute Genome Sequencing Center for Infectious Disease"/>
            <person name="Wu L."/>
            <person name="Ma J."/>
        </authorList>
    </citation>
    <scope>NUCLEOTIDE SEQUENCE [LARGE SCALE GENOMIC DNA]</scope>
    <source>
        <strain evidence="4">CCUG 62981</strain>
    </source>
</reference>
<accession>A0ABV9N780</accession>
<feature type="domain" description="FAD dependent oxidoreductase" evidence="2">
    <location>
        <begin position="7"/>
        <end position="345"/>
    </location>
</feature>
<dbReference type="Proteomes" id="UP001596024">
    <property type="component" value="Unassembled WGS sequence"/>
</dbReference>
<organism evidence="3 4">
    <name type="scientific">Glycocaulis abyssi</name>
    <dbReference type="NCBI Taxonomy" id="1433403"/>
    <lineage>
        <taxon>Bacteria</taxon>
        <taxon>Pseudomonadati</taxon>
        <taxon>Pseudomonadota</taxon>
        <taxon>Alphaproteobacteria</taxon>
        <taxon>Maricaulales</taxon>
        <taxon>Maricaulaceae</taxon>
        <taxon>Glycocaulis</taxon>
    </lineage>
</organism>
<evidence type="ECO:0000259" key="2">
    <source>
        <dbReference type="Pfam" id="PF01266"/>
    </source>
</evidence>
<dbReference type="InterPro" id="IPR036188">
    <property type="entry name" value="FAD/NAD-bd_sf"/>
</dbReference>
<dbReference type="EMBL" id="JBHSGQ010000001">
    <property type="protein sequence ID" value="MFC4724207.1"/>
    <property type="molecule type" value="Genomic_DNA"/>
</dbReference>
<dbReference type="Pfam" id="PF01266">
    <property type="entry name" value="DAO"/>
    <property type="match status" value="1"/>
</dbReference>
<dbReference type="InterPro" id="IPR006076">
    <property type="entry name" value="FAD-dep_OxRdtase"/>
</dbReference>
<proteinExistence type="predicted"/>
<gene>
    <name evidence="3" type="ORF">ACFPB0_02775</name>
</gene>
<dbReference type="SUPFAM" id="SSF51905">
    <property type="entry name" value="FAD/NAD(P)-binding domain"/>
    <property type="match status" value="1"/>
</dbReference>
<name>A0ABV9N780_9PROT</name>
<evidence type="ECO:0000256" key="1">
    <source>
        <dbReference type="ARBA" id="ARBA00023002"/>
    </source>
</evidence>
<evidence type="ECO:0000313" key="3">
    <source>
        <dbReference type="EMBL" id="MFC4724207.1"/>
    </source>
</evidence>
<dbReference type="Gene3D" id="3.30.9.10">
    <property type="entry name" value="D-Amino Acid Oxidase, subunit A, domain 2"/>
    <property type="match status" value="1"/>
</dbReference>
<dbReference type="PRINTS" id="PR00419">
    <property type="entry name" value="ADXRDTASE"/>
</dbReference>
<comment type="caution">
    <text evidence="3">The sequence shown here is derived from an EMBL/GenBank/DDBJ whole genome shotgun (WGS) entry which is preliminary data.</text>
</comment>
<dbReference type="PANTHER" id="PTHR13847">
    <property type="entry name" value="SARCOSINE DEHYDROGENASE-RELATED"/>
    <property type="match status" value="1"/>
</dbReference>